<organism evidence="5 6">
    <name type="scientific">Acinetobacter tandoii</name>
    <dbReference type="NCBI Taxonomy" id="202954"/>
    <lineage>
        <taxon>Bacteria</taxon>
        <taxon>Pseudomonadati</taxon>
        <taxon>Pseudomonadota</taxon>
        <taxon>Gammaproteobacteria</taxon>
        <taxon>Moraxellales</taxon>
        <taxon>Moraxellaceae</taxon>
        <taxon>Acinetobacter</taxon>
    </lineage>
</organism>
<dbReference type="AlphaFoldDB" id="A0A5N4WUM7"/>
<dbReference type="Gene3D" id="1.10.10.60">
    <property type="entry name" value="Homeodomain-like"/>
    <property type="match status" value="1"/>
</dbReference>
<dbReference type="RefSeq" id="WP_044737980.1">
    <property type="nucleotide sequence ID" value="NZ_VXLD01000001.1"/>
</dbReference>
<evidence type="ECO:0000256" key="3">
    <source>
        <dbReference type="ARBA" id="ARBA00023163"/>
    </source>
</evidence>
<keyword evidence="1" id="KW-0805">Transcription regulation</keyword>
<dbReference type="EMBL" id="VXLD01000001">
    <property type="protein sequence ID" value="KAB1860098.1"/>
    <property type="molecule type" value="Genomic_DNA"/>
</dbReference>
<protein>
    <submittedName>
        <fullName evidence="5">AraC family transcriptional regulator</fullName>
    </submittedName>
</protein>
<reference evidence="5 6" key="1">
    <citation type="submission" date="2019-09" db="EMBL/GenBank/DDBJ databases">
        <title>Draft genome sequence of Acinetobacter tandoii W4-4-4 isolated from environmental water sample.</title>
        <authorList>
            <person name="Wee S.K."/>
            <person name="Yan B."/>
            <person name="Mustaffa S.B."/>
            <person name="Yap E.P.H."/>
        </authorList>
    </citation>
    <scope>NUCLEOTIDE SEQUENCE [LARGE SCALE GENOMIC DNA]</scope>
    <source>
        <strain evidence="5 6">W4-4-4</strain>
    </source>
</reference>
<name>A0A5N4WUM7_9GAMM</name>
<evidence type="ECO:0000256" key="1">
    <source>
        <dbReference type="ARBA" id="ARBA00023015"/>
    </source>
</evidence>
<dbReference type="SMART" id="SM00342">
    <property type="entry name" value="HTH_ARAC"/>
    <property type="match status" value="1"/>
</dbReference>
<dbReference type="GO" id="GO:0000976">
    <property type="term" value="F:transcription cis-regulatory region binding"/>
    <property type="evidence" value="ECO:0007669"/>
    <property type="project" value="TreeGrafter"/>
</dbReference>
<feature type="domain" description="HTH araC/xylS-type" evidence="4">
    <location>
        <begin position="236"/>
        <end position="334"/>
    </location>
</feature>
<dbReference type="GO" id="GO:0005829">
    <property type="term" value="C:cytosol"/>
    <property type="evidence" value="ECO:0007669"/>
    <property type="project" value="TreeGrafter"/>
</dbReference>
<dbReference type="InterPro" id="IPR018060">
    <property type="entry name" value="HTH_AraC"/>
</dbReference>
<gene>
    <name evidence="5" type="ORF">F4W09_03030</name>
</gene>
<dbReference type="PANTHER" id="PTHR47894">
    <property type="entry name" value="HTH-TYPE TRANSCRIPTIONAL REGULATOR GADX"/>
    <property type="match status" value="1"/>
</dbReference>
<dbReference type="Pfam" id="PF12833">
    <property type="entry name" value="HTH_18"/>
    <property type="match status" value="1"/>
</dbReference>
<dbReference type="Pfam" id="PF12625">
    <property type="entry name" value="Arabinose_bd"/>
    <property type="match status" value="1"/>
</dbReference>
<dbReference type="PANTHER" id="PTHR47894:SF4">
    <property type="entry name" value="HTH-TYPE TRANSCRIPTIONAL REGULATOR GADX"/>
    <property type="match status" value="1"/>
</dbReference>
<dbReference type="Proteomes" id="UP000325788">
    <property type="component" value="Unassembled WGS sequence"/>
</dbReference>
<comment type="caution">
    <text evidence="5">The sequence shown here is derived from an EMBL/GenBank/DDBJ whole genome shotgun (WGS) entry which is preliminary data.</text>
</comment>
<evidence type="ECO:0000256" key="2">
    <source>
        <dbReference type="ARBA" id="ARBA00023125"/>
    </source>
</evidence>
<dbReference type="PROSITE" id="PS01124">
    <property type="entry name" value="HTH_ARAC_FAMILY_2"/>
    <property type="match status" value="1"/>
</dbReference>
<dbReference type="GO" id="GO:0003700">
    <property type="term" value="F:DNA-binding transcription factor activity"/>
    <property type="evidence" value="ECO:0007669"/>
    <property type="project" value="InterPro"/>
</dbReference>
<evidence type="ECO:0000259" key="4">
    <source>
        <dbReference type="PROSITE" id="PS01124"/>
    </source>
</evidence>
<dbReference type="InterPro" id="IPR009057">
    <property type="entry name" value="Homeodomain-like_sf"/>
</dbReference>
<keyword evidence="3" id="KW-0804">Transcription</keyword>
<dbReference type="InterPro" id="IPR032687">
    <property type="entry name" value="AraC-type_N"/>
</dbReference>
<sequence>MTIMVHASGIRGYLEVMQDLNFDPEPLLAQHNITLDQLKQDDAWLCQRSVINLFEQTAAIAQCPDLGLRVSRHQDISVLGVLGIILQSASSIRGVIEYTSDFMFLHGPGLVMSLNQPSPLFEDAAEVIFEIQINGYAPQRQTIDNCLGTTHRILKWLAAENYELKAVSLPHKPIAAISEYQRFFGAPILVNQERAALHLHRRTLESQPHSSNPALREIAQDYITRHFRNPAEMVSSSVRKALRIHLATPRADKIRIAAMLGLHPRTLQRKLASEGTSFDEIKDEIRKELALQYLWETKIPMSQLANILGFSEQSALSRATKRWFGRSPKEVRNAKGQLSI</sequence>
<accession>A0A5N4WUM7</accession>
<keyword evidence="2" id="KW-0238">DNA-binding</keyword>
<evidence type="ECO:0000313" key="6">
    <source>
        <dbReference type="Proteomes" id="UP000325788"/>
    </source>
</evidence>
<dbReference type="SUPFAM" id="SSF46689">
    <property type="entry name" value="Homeodomain-like"/>
    <property type="match status" value="1"/>
</dbReference>
<proteinExistence type="predicted"/>
<evidence type="ECO:0000313" key="5">
    <source>
        <dbReference type="EMBL" id="KAB1860098.1"/>
    </source>
</evidence>